<dbReference type="AlphaFoldDB" id="A0A2Y9C271"/>
<evidence type="ECO:0000256" key="1">
    <source>
        <dbReference type="SAM" id="Phobius"/>
    </source>
</evidence>
<dbReference type="RefSeq" id="WP_170125466.1">
    <property type="nucleotide sequence ID" value="NZ_QGDJ01000009.1"/>
</dbReference>
<sequence length="52" mass="5274">MAHLTLAPLILAVLFAVIGSALSLQSEHPRARLIGLGLLAGAAMLVAIALLT</sequence>
<proteinExistence type="predicted"/>
<evidence type="ECO:0000313" key="4">
    <source>
        <dbReference type="Proteomes" id="UP000245839"/>
    </source>
</evidence>
<keyword evidence="4" id="KW-1185">Reference proteome</keyword>
<dbReference type="Proteomes" id="UP000245839">
    <property type="component" value="Unassembled WGS sequence"/>
</dbReference>
<dbReference type="EMBL" id="QGDJ01000009">
    <property type="protein sequence ID" value="PWJ16182.1"/>
    <property type="molecule type" value="Genomic_DNA"/>
</dbReference>
<reference evidence="2 4" key="2">
    <citation type="submission" date="2018-03" db="EMBL/GenBank/DDBJ databases">
        <title>Genomic Encyclopedia of Archaeal and Bacterial Type Strains, Phase II (KMG-II): from individual species to whole genera.</title>
        <authorList>
            <person name="Goeker M."/>
        </authorList>
    </citation>
    <scope>NUCLEOTIDE SEQUENCE [LARGE SCALE GENOMIC DNA]</scope>
    <source>
        <strain evidence="2 4">DSM 25227</strain>
    </source>
</reference>
<keyword evidence="1" id="KW-1133">Transmembrane helix</keyword>
<name>A0A2Y9C271_9RHOB</name>
<organism evidence="3 5">
    <name type="scientific">Jannaschia seohaensis</name>
    <dbReference type="NCBI Taxonomy" id="475081"/>
    <lineage>
        <taxon>Bacteria</taxon>
        <taxon>Pseudomonadati</taxon>
        <taxon>Pseudomonadota</taxon>
        <taxon>Alphaproteobacteria</taxon>
        <taxon>Rhodobacterales</taxon>
        <taxon>Roseobacteraceae</taxon>
        <taxon>Jannaschia</taxon>
    </lineage>
</organism>
<gene>
    <name evidence="2" type="ORF">BCF38_10966</name>
    <name evidence="3" type="ORF">SAMN05421539_10966</name>
</gene>
<protein>
    <submittedName>
        <fullName evidence="3">Uncharacterized protein</fullName>
    </submittedName>
</protein>
<keyword evidence="1" id="KW-0472">Membrane</keyword>
<evidence type="ECO:0000313" key="3">
    <source>
        <dbReference type="EMBL" id="SSA49192.1"/>
    </source>
</evidence>
<dbReference type="EMBL" id="UETC01000009">
    <property type="protein sequence ID" value="SSA49192.1"/>
    <property type="molecule type" value="Genomic_DNA"/>
</dbReference>
<dbReference type="Proteomes" id="UP000251571">
    <property type="component" value="Unassembled WGS sequence"/>
</dbReference>
<accession>A0A2Y9C271</accession>
<evidence type="ECO:0000313" key="5">
    <source>
        <dbReference type="Proteomes" id="UP000251571"/>
    </source>
</evidence>
<keyword evidence="1" id="KW-0812">Transmembrane</keyword>
<evidence type="ECO:0000313" key="2">
    <source>
        <dbReference type="EMBL" id="PWJ16182.1"/>
    </source>
</evidence>
<reference evidence="3 5" key="1">
    <citation type="submission" date="2016-10" db="EMBL/GenBank/DDBJ databases">
        <authorList>
            <person name="Cai Z."/>
        </authorList>
    </citation>
    <scope>NUCLEOTIDE SEQUENCE [LARGE SCALE GENOMIC DNA]</scope>
    <source>
        <strain evidence="3 5">DSM 25227</strain>
    </source>
</reference>
<feature type="transmembrane region" description="Helical" evidence="1">
    <location>
        <begin position="33"/>
        <end position="51"/>
    </location>
</feature>